<feature type="region of interest" description="Disordered" evidence="1">
    <location>
        <begin position="1"/>
        <end position="23"/>
    </location>
</feature>
<evidence type="ECO:0008006" key="4">
    <source>
        <dbReference type="Google" id="ProtNLM"/>
    </source>
</evidence>
<reference evidence="2 3" key="1">
    <citation type="submission" date="2012-04" db="EMBL/GenBank/DDBJ databases">
        <title>The Genome Sequence of Bacillus cereus VD078.</title>
        <authorList>
            <consortium name="The Broad Institute Genome Sequencing Platform"/>
            <consortium name="The Broad Institute Genome Sequencing Center for Infectious Disease"/>
            <person name="Feldgarden M."/>
            <person name="Van der Auwera G.A."/>
            <person name="Mahillon J."/>
            <person name="Duprez V."/>
            <person name="Timmery S."/>
            <person name="Mattelet C."/>
            <person name="Dierick K."/>
            <person name="Sun M."/>
            <person name="Yu Z."/>
            <person name="Zhu L."/>
            <person name="Hu X."/>
            <person name="Shank E.B."/>
            <person name="Swiecicka I."/>
            <person name="Hansen B.M."/>
            <person name="Andrup L."/>
            <person name="Young S.K."/>
            <person name="Zeng Q."/>
            <person name="Gargeya S."/>
            <person name="Fitzgerald M."/>
            <person name="Haas B."/>
            <person name="Abouelleil A."/>
            <person name="Alvarado L."/>
            <person name="Arachchi H.M."/>
            <person name="Berlin A."/>
            <person name="Chapman S.B."/>
            <person name="Goldberg J."/>
            <person name="Griggs A."/>
            <person name="Gujja S."/>
            <person name="Hansen M."/>
            <person name="Howarth C."/>
            <person name="Imamovic A."/>
            <person name="Larimer J."/>
            <person name="McCowen C."/>
            <person name="Montmayeur A."/>
            <person name="Murphy C."/>
            <person name="Neiman D."/>
            <person name="Pearson M."/>
            <person name="Priest M."/>
            <person name="Roberts A."/>
            <person name="Saif S."/>
            <person name="Shea T."/>
            <person name="Sisk P."/>
            <person name="Sykes S."/>
            <person name="Wortman J."/>
            <person name="Nusbaum C."/>
            <person name="Birren B."/>
        </authorList>
    </citation>
    <scope>NUCLEOTIDE SEQUENCE [LARGE SCALE GENOMIC DNA]</scope>
    <source>
        <strain evidence="2 3">VD078</strain>
    </source>
</reference>
<sequence>MDTQHSNVFTSSTNSSNPIPKEDKVLEREITTVIRDVLSDLKTNFKLQKAQVKKNVRDMGIANKQEILKHTHERLQSILTDAKEQIRVSIEKMESKEESVVVPIEEDTENKQGNE</sequence>
<dbReference type="Proteomes" id="UP000006976">
    <property type="component" value="Unassembled WGS sequence"/>
</dbReference>
<evidence type="ECO:0000313" key="3">
    <source>
        <dbReference type="Proteomes" id="UP000006976"/>
    </source>
</evidence>
<evidence type="ECO:0000313" key="2">
    <source>
        <dbReference type="EMBL" id="EJR28878.1"/>
    </source>
</evidence>
<accession>A0ABC9QUA5</accession>
<dbReference type="AlphaFoldDB" id="A0ABC9QUA5"/>
<organism evidence="2 3">
    <name type="scientific">Bacillus mycoides</name>
    <dbReference type="NCBI Taxonomy" id="1405"/>
    <lineage>
        <taxon>Bacteria</taxon>
        <taxon>Bacillati</taxon>
        <taxon>Bacillota</taxon>
        <taxon>Bacilli</taxon>
        <taxon>Bacillales</taxon>
        <taxon>Bacillaceae</taxon>
        <taxon>Bacillus</taxon>
        <taxon>Bacillus cereus group</taxon>
    </lineage>
</organism>
<protein>
    <recommendedName>
        <fullName evidence="4">Spore coat protein</fullName>
    </recommendedName>
</protein>
<comment type="caution">
    <text evidence="2">The sequence shown here is derived from an EMBL/GenBank/DDBJ whole genome shotgun (WGS) entry which is preliminary data.</text>
</comment>
<evidence type="ECO:0000256" key="1">
    <source>
        <dbReference type="SAM" id="MobiDB-lite"/>
    </source>
</evidence>
<proteinExistence type="predicted"/>
<name>A0ABC9QUA5_BACMY</name>
<dbReference type="RefSeq" id="WP_002170040.1">
    <property type="nucleotide sequence ID" value="NZ_JH792254.1"/>
</dbReference>
<gene>
    <name evidence="2" type="ORF">III_05984</name>
</gene>
<dbReference type="EMBL" id="AHEV01000057">
    <property type="protein sequence ID" value="EJR28878.1"/>
    <property type="molecule type" value="Genomic_DNA"/>
</dbReference>